<dbReference type="Gene3D" id="3.40.50.1820">
    <property type="entry name" value="alpha/beta hydrolase"/>
    <property type="match status" value="1"/>
</dbReference>
<dbReference type="PROSITE" id="PS00941">
    <property type="entry name" value="CARBOXYLESTERASE_B_2"/>
    <property type="match status" value="1"/>
</dbReference>
<dbReference type="SUPFAM" id="SSF53474">
    <property type="entry name" value="alpha/beta-Hydrolases"/>
    <property type="match status" value="1"/>
</dbReference>
<dbReference type="InterPro" id="IPR029058">
    <property type="entry name" value="AB_hydrolase_fold"/>
</dbReference>
<feature type="region of interest" description="Disordered" evidence="2">
    <location>
        <begin position="309"/>
        <end position="344"/>
    </location>
</feature>
<dbReference type="EMBL" id="HBKN01018102">
    <property type="protein sequence ID" value="CAE2297689.1"/>
    <property type="molecule type" value="Transcribed_RNA"/>
</dbReference>
<proteinExistence type="predicted"/>
<feature type="coiled-coil region" evidence="1">
    <location>
        <begin position="246"/>
        <end position="280"/>
    </location>
</feature>
<evidence type="ECO:0000313" key="4">
    <source>
        <dbReference type="EMBL" id="CAE2297689.1"/>
    </source>
</evidence>
<evidence type="ECO:0000256" key="1">
    <source>
        <dbReference type="SAM" id="Coils"/>
    </source>
</evidence>
<feature type="domain" description="Carboxylesterase type B" evidence="3">
    <location>
        <begin position="363"/>
        <end position="895"/>
    </location>
</feature>
<dbReference type="InterPro" id="IPR002018">
    <property type="entry name" value="CarbesteraseB"/>
</dbReference>
<feature type="region of interest" description="Disordered" evidence="2">
    <location>
        <begin position="185"/>
        <end position="216"/>
    </location>
</feature>
<dbReference type="InterPro" id="IPR019819">
    <property type="entry name" value="Carboxylesterase_B_CS"/>
</dbReference>
<feature type="compositionally biased region" description="Basic and acidic residues" evidence="2">
    <location>
        <begin position="313"/>
        <end position="323"/>
    </location>
</feature>
<sequence>MEQYRRSLSLVCIAAVSVACLLFLVFPQEKVKNEELSLRTALLQLSHAARAKQRASKQALLEDSADKDLSVAAAIKGAVGSRSEEGADLVKNEPDVDLDAIKKVQEEIQQQADQEIDAAVSTAKDAAQVSYQQSRSKFMEMEKNNPNAATDGSVEIYPPEGSPDRPVGYARKASRPLLQIRRAVSTREPPGLKGTRMQSKTSILHEHDLRPSSLASDSRIQELMRRASALQEKGRGKGAGERKEIEQQLLMIKDSMEKRLEEIEKDLSEQEAKDKAADDDKDAQANSLYRQAIKDFIVKLQDAIEQPLGQQPRDQHQDQHQDQQDQSWEEDIEKQLEDSQRSWRSSVINSMRGSRAGKAAMTNSVLTDCGLVKGLKEKSLRVFKGIPYAKPPTGFRRWRPSSALSAGGDGKELSMCWEGTLYATEFGSVCPQVLDPFFKLTEQMDEDCLYLNVYAPTVEAEEAIAGVRGGLPVVVFVHGGGNVEGAGSRYDMSAVADRGFVAVTLNYRLGALGFLATSSLTASASSSGNFALYDIMVALRWVRSNIAAFGGDRTRVTVVGHGAGATNVLGLMIARREKEEEEKLFDRAILLSGGTKIDEKREDAEKRNQEFVDKTACKMFDSSLLEQAECLRDLPLDQVLKFDPFTPTRMQKFSLPTSDEHEQSLLVVDGVLIEESLQQSIAKRKVLPVPMMITVMAEESDFAPAQLISSESDLKMVLQNTLGTLGNFWTEDKGSSSWQKEVESQYPLVDYDSAQQAYEAMVTDVRFLCPWKFFAAQLAFASTHPIYFAVNRMRLREPVQVFALSSSGITAAGSIDEGAGGRARYSFHGLDMMMYMQDEQNFQFSARDAPLLHNLQSLLDHFVTSGSTQGSSYFSTPSLLSYKWKPVTDSPNFFTSEMLATGNVDTAVLLEDGDLKMVDDYRDAQCKLWSNSRVDLLHAAA</sequence>
<reference evidence="4" key="1">
    <citation type="submission" date="2021-01" db="EMBL/GenBank/DDBJ databases">
        <authorList>
            <person name="Corre E."/>
            <person name="Pelletier E."/>
            <person name="Niang G."/>
            <person name="Scheremetjew M."/>
            <person name="Finn R."/>
            <person name="Kale V."/>
            <person name="Holt S."/>
            <person name="Cochrane G."/>
            <person name="Meng A."/>
            <person name="Brown T."/>
            <person name="Cohen L."/>
        </authorList>
    </citation>
    <scope>NUCLEOTIDE SEQUENCE</scope>
    <source>
        <strain evidence="4">CCMP 2712</strain>
    </source>
</reference>
<organism evidence="4">
    <name type="scientific">Guillardia theta</name>
    <name type="common">Cryptophyte</name>
    <name type="synonym">Cryptomonas phi</name>
    <dbReference type="NCBI Taxonomy" id="55529"/>
    <lineage>
        <taxon>Eukaryota</taxon>
        <taxon>Cryptophyceae</taxon>
        <taxon>Pyrenomonadales</taxon>
        <taxon>Geminigeraceae</taxon>
        <taxon>Guillardia</taxon>
    </lineage>
</organism>
<dbReference type="PROSITE" id="PS51257">
    <property type="entry name" value="PROKAR_LIPOPROTEIN"/>
    <property type="match status" value="1"/>
</dbReference>
<dbReference type="AlphaFoldDB" id="A0A7S4KKE2"/>
<gene>
    <name evidence="4" type="ORF">GTHE00462_LOCUS14273</name>
</gene>
<dbReference type="Pfam" id="PF00135">
    <property type="entry name" value="COesterase"/>
    <property type="match status" value="1"/>
</dbReference>
<accession>A0A7S4KKE2</accession>
<protein>
    <recommendedName>
        <fullName evidence="3">Carboxylesterase type B domain-containing protein</fullName>
    </recommendedName>
</protein>
<keyword evidence="1" id="KW-0175">Coiled coil</keyword>
<dbReference type="InterPro" id="IPR050309">
    <property type="entry name" value="Type-B_Carboxylest/Lipase"/>
</dbReference>
<name>A0A7S4KKE2_GUITH</name>
<dbReference type="PANTHER" id="PTHR11559">
    <property type="entry name" value="CARBOXYLESTERASE"/>
    <property type="match status" value="1"/>
</dbReference>
<evidence type="ECO:0000259" key="3">
    <source>
        <dbReference type="Pfam" id="PF00135"/>
    </source>
</evidence>
<feature type="region of interest" description="Disordered" evidence="2">
    <location>
        <begin position="145"/>
        <end position="169"/>
    </location>
</feature>
<evidence type="ECO:0000256" key="2">
    <source>
        <dbReference type="SAM" id="MobiDB-lite"/>
    </source>
</evidence>